<keyword evidence="4" id="KW-1185">Reference proteome</keyword>
<dbReference type="AlphaFoldDB" id="A0A316V2W8"/>
<dbReference type="EMBL" id="KZ819606">
    <property type="protein sequence ID" value="PWN31909.1"/>
    <property type="molecule type" value="Genomic_DNA"/>
</dbReference>
<feature type="compositionally biased region" description="Basic and acidic residues" evidence="1">
    <location>
        <begin position="99"/>
        <end position="118"/>
    </location>
</feature>
<evidence type="ECO:0000313" key="4">
    <source>
        <dbReference type="Proteomes" id="UP000245771"/>
    </source>
</evidence>
<feature type="region of interest" description="Disordered" evidence="1">
    <location>
        <begin position="31"/>
        <end position="51"/>
    </location>
</feature>
<keyword evidence="2" id="KW-0732">Signal</keyword>
<feature type="chain" id="PRO_5016432735" evidence="2">
    <location>
        <begin position="21"/>
        <end position="130"/>
    </location>
</feature>
<name>A0A316V2W8_9BASI</name>
<dbReference type="Proteomes" id="UP000245771">
    <property type="component" value="Unassembled WGS sequence"/>
</dbReference>
<dbReference type="RefSeq" id="XP_025352211.1">
    <property type="nucleotide sequence ID" value="XM_025502958.1"/>
</dbReference>
<protein>
    <submittedName>
        <fullName evidence="3">Uncharacterized protein</fullName>
    </submittedName>
</protein>
<gene>
    <name evidence="3" type="ORF">FA14DRAFT_82486</name>
</gene>
<feature type="compositionally biased region" description="Basic residues" evidence="1">
    <location>
        <begin position="119"/>
        <end position="130"/>
    </location>
</feature>
<feature type="region of interest" description="Disordered" evidence="1">
    <location>
        <begin position="90"/>
        <end position="130"/>
    </location>
</feature>
<organism evidence="3 4">
    <name type="scientific">Meira miltonrushii</name>
    <dbReference type="NCBI Taxonomy" id="1280837"/>
    <lineage>
        <taxon>Eukaryota</taxon>
        <taxon>Fungi</taxon>
        <taxon>Dikarya</taxon>
        <taxon>Basidiomycota</taxon>
        <taxon>Ustilaginomycotina</taxon>
        <taxon>Exobasidiomycetes</taxon>
        <taxon>Exobasidiales</taxon>
        <taxon>Brachybasidiaceae</taxon>
        <taxon>Meira</taxon>
    </lineage>
</organism>
<dbReference type="InParanoid" id="A0A316V2W8"/>
<dbReference type="GeneID" id="37024739"/>
<evidence type="ECO:0000313" key="3">
    <source>
        <dbReference type="EMBL" id="PWN31909.1"/>
    </source>
</evidence>
<accession>A0A316V2W8</accession>
<evidence type="ECO:0000256" key="2">
    <source>
        <dbReference type="SAM" id="SignalP"/>
    </source>
</evidence>
<reference evidence="3 4" key="1">
    <citation type="journal article" date="2018" name="Mol. Biol. Evol.">
        <title>Broad Genomic Sampling Reveals a Smut Pathogenic Ancestry of the Fungal Clade Ustilaginomycotina.</title>
        <authorList>
            <person name="Kijpornyongpan T."/>
            <person name="Mondo S.J."/>
            <person name="Barry K."/>
            <person name="Sandor L."/>
            <person name="Lee J."/>
            <person name="Lipzen A."/>
            <person name="Pangilinan J."/>
            <person name="LaButti K."/>
            <person name="Hainaut M."/>
            <person name="Henrissat B."/>
            <person name="Grigoriev I.V."/>
            <person name="Spatafora J.W."/>
            <person name="Aime M.C."/>
        </authorList>
    </citation>
    <scope>NUCLEOTIDE SEQUENCE [LARGE SCALE GENOMIC DNA]</scope>
    <source>
        <strain evidence="3 4">MCA 3882</strain>
    </source>
</reference>
<feature type="signal peptide" evidence="2">
    <location>
        <begin position="1"/>
        <end position="20"/>
    </location>
</feature>
<proteinExistence type="predicted"/>
<sequence length="130" mass="14631">MRAIFLITLLFQIMFMTSNATSRLGEWKEVEESIQERKPNNPPPCRPGVKSPSITVLHEIRPNKPPPCRPGVNAKSISLIHAPTAVIHTVQDGDSGKPAFDHKGKKPIDDHRDRDKPGKKSSLLKKMFRF</sequence>
<evidence type="ECO:0000256" key="1">
    <source>
        <dbReference type="SAM" id="MobiDB-lite"/>
    </source>
</evidence>